<keyword evidence="2" id="KW-1185">Reference proteome</keyword>
<organism evidence="1 2">
    <name type="scientific">Hamadaea flava</name>
    <dbReference type="NCBI Taxonomy" id="1742688"/>
    <lineage>
        <taxon>Bacteria</taxon>
        <taxon>Bacillati</taxon>
        <taxon>Actinomycetota</taxon>
        <taxon>Actinomycetes</taxon>
        <taxon>Micromonosporales</taxon>
        <taxon>Micromonosporaceae</taxon>
        <taxon>Hamadaea</taxon>
    </lineage>
</organism>
<dbReference type="RefSeq" id="WP_253762317.1">
    <property type="nucleotide sequence ID" value="NZ_JAMZDZ010000001.1"/>
</dbReference>
<name>A0ABV8LTD5_9ACTN</name>
<evidence type="ECO:0000313" key="1">
    <source>
        <dbReference type="EMBL" id="MFC4133524.1"/>
    </source>
</evidence>
<comment type="caution">
    <text evidence="1">The sequence shown here is derived from an EMBL/GenBank/DDBJ whole genome shotgun (WGS) entry which is preliminary data.</text>
</comment>
<reference evidence="2" key="1">
    <citation type="journal article" date="2019" name="Int. J. Syst. Evol. Microbiol.">
        <title>The Global Catalogue of Microorganisms (GCM) 10K type strain sequencing project: providing services to taxonomists for standard genome sequencing and annotation.</title>
        <authorList>
            <consortium name="The Broad Institute Genomics Platform"/>
            <consortium name="The Broad Institute Genome Sequencing Center for Infectious Disease"/>
            <person name="Wu L."/>
            <person name="Ma J."/>
        </authorList>
    </citation>
    <scope>NUCLEOTIDE SEQUENCE [LARGE SCALE GENOMIC DNA]</scope>
    <source>
        <strain evidence="2">CGMCC 4.7289</strain>
    </source>
</reference>
<evidence type="ECO:0000313" key="2">
    <source>
        <dbReference type="Proteomes" id="UP001595816"/>
    </source>
</evidence>
<gene>
    <name evidence="1" type="ORF">ACFOZ4_23190</name>
</gene>
<accession>A0ABV8LTD5</accession>
<dbReference type="EMBL" id="JBHSAY010000012">
    <property type="protein sequence ID" value="MFC4133524.1"/>
    <property type="molecule type" value="Genomic_DNA"/>
</dbReference>
<sequence length="207" mass="22375">MAQRWKVIGLGSLAIVVLAAAGITGRVLLLDDGPYLGVDDVCAALGSPDAKALIGTAESGDDPAADPSEHACRWRKSPTADWQLHASVWLVTATFWSGDGRDRAEDEYASSRAAVERYDPWATDGHTVAAIPGLADEAYLLVSKRHVAKFVQWRMLLQARKANAELWVVLETDLYPDDVAKSDQERLLADFRAKAPAAISDLVAALH</sequence>
<dbReference type="Proteomes" id="UP001595816">
    <property type="component" value="Unassembled WGS sequence"/>
</dbReference>
<protein>
    <submittedName>
        <fullName evidence="1">Uncharacterized protein</fullName>
    </submittedName>
</protein>
<proteinExistence type="predicted"/>